<reference evidence="3 4" key="1">
    <citation type="submission" date="2017-04" db="EMBL/GenBank/DDBJ databases">
        <authorList>
            <person name="Afonso C.L."/>
            <person name="Miller P.J."/>
            <person name="Scott M.A."/>
            <person name="Spackman E."/>
            <person name="Goraichik I."/>
            <person name="Dimitrov K.M."/>
            <person name="Suarez D.L."/>
            <person name="Swayne D.E."/>
        </authorList>
    </citation>
    <scope>NUCLEOTIDE SEQUENCE [LARGE SCALE GENOMIC DNA]</scope>
    <source>
        <strain evidence="3 4">DSM 3385</strain>
    </source>
</reference>
<dbReference type="EMBL" id="FWXY01000016">
    <property type="protein sequence ID" value="SMC93836.1"/>
    <property type="molecule type" value="Genomic_DNA"/>
</dbReference>
<dbReference type="SUPFAM" id="SSF54106">
    <property type="entry name" value="LysM domain"/>
    <property type="match status" value="1"/>
</dbReference>
<dbReference type="Pfam" id="PF01464">
    <property type="entry name" value="SLT"/>
    <property type="match status" value="1"/>
</dbReference>
<dbReference type="AlphaFoldDB" id="A0A1W2D9L1"/>
<name>A0A1W2D9L1_9BACT</name>
<dbReference type="CDD" id="cd00118">
    <property type="entry name" value="LysM"/>
    <property type="match status" value="1"/>
</dbReference>
<dbReference type="SUPFAM" id="SSF53955">
    <property type="entry name" value="Lysozyme-like"/>
    <property type="match status" value="1"/>
</dbReference>
<keyword evidence="4" id="KW-1185">Reference proteome</keyword>
<dbReference type="InterPro" id="IPR023346">
    <property type="entry name" value="Lysozyme-like_dom_sf"/>
</dbReference>
<keyword evidence="1" id="KW-0732">Signal</keyword>
<dbReference type="Pfam" id="PF01476">
    <property type="entry name" value="LysM"/>
    <property type="match status" value="1"/>
</dbReference>
<dbReference type="PROSITE" id="PS51782">
    <property type="entry name" value="LYSM"/>
    <property type="match status" value="1"/>
</dbReference>
<evidence type="ECO:0000256" key="1">
    <source>
        <dbReference type="SAM" id="SignalP"/>
    </source>
</evidence>
<accession>A0A1W2D9L1</accession>
<dbReference type="CDD" id="cd16894">
    <property type="entry name" value="MltD-like"/>
    <property type="match status" value="1"/>
</dbReference>
<evidence type="ECO:0000259" key="2">
    <source>
        <dbReference type="PROSITE" id="PS51782"/>
    </source>
</evidence>
<dbReference type="Proteomes" id="UP000192418">
    <property type="component" value="Unassembled WGS sequence"/>
</dbReference>
<feature type="domain" description="LysM" evidence="2">
    <location>
        <begin position="324"/>
        <end position="368"/>
    </location>
</feature>
<protein>
    <submittedName>
        <fullName evidence="3">LysM domain-containing protein</fullName>
    </submittedName>
</protein>
<dbReference type="InterPro" id="IPR018392">
    <property type="entry name" value="LysM"/>
</dbReference>
<dbReference type="STRING" id="1121400.SAMN02746065_11617"/>
<feature type="chain" id="PRO_5012709643" evidence="1">
    <location>
        <begin position="29"/>
        <end position="373"/>
    </location>
</feature>
<organism evidence="3 4">
    <name type="scientific">Desulfocicer vacuolatum DSM 3385</name>
    <dbReference type="NCBI Taxonomy" id="1121400"/>
    <lineage>
        <taxon>Bacteria</taxon>
        <taxon>Pseudomonadati</taxon>
        <taxon>Thermodesulfobacteriota</taxon>
        <taxon>Desulfobacteria</taxon>
        <taxon>Desulfobacterales</taxon>
        <taxon>Desulfobacteraceae</taxon>
        <taxon>Desulfocicer</taxon>
    </lineage>
</organism>
<dbReference type="Gene3D" id="1.10.530.10">
    <property type="match status" value="1"/>
</dbReference>
<dbReference type="OrthoDB" id="9815002at2"/>
<dbReference type="InterPro" id="IPR008258">
    <property type="entry name" value="Transglycosylase_SLT_dom_1"/>
</dbReference>
<evidence type="ECO:0000313" key="4">
    <source>
        <dbReference type="Proteomes" id="UP000192418"/>
    </source>
</evidence>
<dbReference type="RefSeq" id="WP_084070103.1">
    <property type="nucleotide sequence ID" value="NZ_FWXY01000016.1"/>
</dbReference>
<feature type="signal peptide" evidence="1">
    <location>
        <begin position="1"/>
        <end position="28"/>
    </location>
</feature>
<dbReference type="InterPro" id="IPR036779">
    <property type="entry name" value="LysM_dom_sf"/>
</dbReference>
<sequence length="373" mass="42182">MKFMGRFIKSIGMLFIFFGAAAFCPANASDTSVLIQSELPDLVGATRFTGPILVAGEPVPTDIPRIREGLEKEILLTLWNRSQVLLWMKRSSRIFPPIEAILKKQGLPDDLKYVAVVESALRPHAGSSKGAVGYWQFIKSTALKYGLEVNGCVDDRRNLLRSTRAACAYLKKLHGQFGSWALALAAYNMGENGLAAAIEVQEVNDYYFLYLSLETRRYLLKIAAVKMIMQAPEKYGFILTKNDYYPPEFHDRVQFASPGRLNLNLVARAAHTVFKEIKDLNPELRGNFLCKRTYDIVIPRGEGKGFYKRFKPLVAQWMVKNNRKIHVVKKGENLTMIARKYGISVLTLLQWNNLTFKNYIHPGDVLVVGGRKK</sequence>
<dbReference type="SMART" id="SM00257">
    <property type="entry name" value="LysM"/>
    <property type="match status" value="1"/>
</dbReference>
<proteinExistence type="predicted"/>
<evidence type="ECO:0000313" key="3">
    <source>
        <dbReference type="EMBL" id="SMC93836.1"/>
    </source>
</evidence>
<gene>
    <name evidence="3" type="ORF">SAMN02746065_11617</name>
</gene>
<dbReference type="Gene3D" id="3.10.350.10">
    <property type="entry name" value="LysM domain"/>
    <property type="match status" value="1"/>
</dbReference>